<reference evidence="1 2" key="1">
    <citation type="submission" date="2013-01" db="EMBL/GenBank/DDBJ databases">
        <authorList>
            <person name="Harkins D.M."/>
            <person name="Durkin A.S."/>
            <person name="Brinkac L.M."/>
            <person name="Haft D.H."/>
            <person name="Selengut J.D."/>
            <person name="Sanka R."/>
            <person name="DePew J."/>
            <person name="Purushe J."/>
            <person name="Picardeau M."/>
            <person name="Werts C."/>
            <person name="Goarant C."/>
            <person name="Vinetz J.M."/>
            <person name="Sutton G.G."/>
            <person name="Nierman W.C."/>
            <person name="Fouts D.E."/>
        </authorList>
    </citation>
    <scope>NUCLEOTIDE SEQUENCE [LARGE SCALE GENOMIC DNA]</scope>
    <source>
        <strain evidence="1 2">Verdun HP</strain>
    </source>
</reference>
<evidence type="ECO:0000313" key="2">
    <source>
        <dbReference type="Proteomes" id="UP000012092"/>
    </source>
</evidence>
<dbReference type="EMBL" id="AHNZ02000570">
    <property type="protein sequence ID" value="EMO04861.1"/>
    <property type="molecule type" value="Genomic_DNA"/>
</dbReference>
<evidence type="ECO:0000313" key="1">
    <source>
        <dbReference type="EMBL" id="EMO04861.1"/>
    </source>
</evidence>
<organism evidence="1 2">
    <name type="scientific">Leptospira interrogans serovar Icterohaemorrhagiae str. Verdun HP</name>
    <dbReference type="NCBI Taxonomy" id="1049910"/>
    <lineage>
        <taxon>Bacteria</taxon>
        <taxon>Pseudomonadati</taxon>
        <taxon>Spirochaetota</taxon>
        <taxon>Spirochaetia</taxon>
        <taxon>Leptospirales</taxon>
        <taxon>Leptospiraceae</taxon>
        <taxon>Leptospira</taxon>
    </lineage>
</organism>
<protein>
    <recommendedName>
        <fullName evidence="3">Metallo-beta-lactamase domain protein</fullName>
    </recommendedName>
</protein>
<evidence type="ECO:0008006" key="3">
    <source>
        <dbReference type="Google" id="ProtNLM"/>
    </source>
</evidence>
<dbReference type="Proteomes" id="UP000012092">
    <property type="component" value="Unassembled WGS sequence"/>
</dbReference>
<accession>M6RGG4</accession>
<name>M6RGG4_LEPIR</name>
<proteinExistence type="predicted"/>
<gene>
    <name evidence="1" type="ORF">LEP1GSC116_3098</name>
</gene>
<dbReference type="AlphaFoldDB" id="M6RGG4"/>
<comment type="caution">
    <text evidence="1">The sequence shown here is derived from an EMBL/GenBank/DDBJ whole genome shotgun (WGS) entry which is preliminary data.</text>
</comment>
<sequence>MKVHRYDSVPEIKNIGDGIFKTEIPQPFYAPNNIYILPDGEPTIIDSGYIENLGLFTKGFEKDRTFFE</sequence>